<dbReference type="GO" id="GO:0005737">
    <property type="term" value="C:cytoplasm"/>
    <property type="evidence" value="ECO:0007669"/>
    <property type="project" value="UniProtKB-SubCell"/>
</dbReference>
<dbReference type="EMBL" id="CM007650">
    <property type="protein sequence ID" value="ONM53553.1"/>
    <property type="molecule type" value="Genomic_DNA"/>
</dbReference>
<evidence type="ECO:0000256" key="1">
    <source>
        <dbReference type="ARBA" id="ARBA00004496"/>
    </source>
</evidence>
<name>A0A1D6HZR7_MAIZE</name>
<evidence type="ECO:0000256" key="2">
    <source>
        <dbReference type="ARBA" id="ARBA00022490"/>
    </source>
</evidence>
<dbReference type="InterPro" id="IPR018467">
    <property type="entry name" value="CCT_CS"/>
</dbReference>
<keyword evidence="3" id="KW-0489">Methyltransferase</keyword>
<dbReference type="PROSITE" id="PS00092">
    <property type="entry name" value="N6_MTASE"/>
    <property type="match status" value="1"/>
</dbReference>
<protein>
    <submittedName>
        <fullName evidence="6">Nucleic acid binding</fullName>
    </submittedName>
</protein>
<dbReference type="InterPro" id="IPR019369">
    <property type="entry name" value="Efm5/EEF1AKMT1"/>
</dbReference>
<dbReference type="GO" id="GO:0003676">
    <property type="term" value="F:nucleic acid binding"/>
    <property type="evidence" value="ECO:0007669"/>
    <property type="project" value="InterPro"/>
</dbReference>
<dbReference type="ExpressionAtlas" id="A0A1D6HZR7">
    <property type="expression patterns" value="baseline and differential"/>
</dbReference>
<accession>A0A1D6HZR7</accession>
<dbReference type="Pfam" id="PF10237">
    <property type="entry name" value="N6-adenineMlase"/>
    <property type="match status" value="1"/>
</dbReference>
<feature type="region of interest" description="Disordered" evidence="5">
    <location>
        <begin position="411"/>
        <end position="439"/>
    </location>
</feature>
<dbReference type="GO" id="GO:0016279">
    <property type="term" value="F:protein-lysine N-methyltransferase activity"/>
    <property type="evidence" value="ECO:0007669"/>
    <property type="project" value="InterPro"/>
</dbReference>
<dbReference type="AlphaFoldDB" id="A0A1D6HZR7"/>
<feature type="region of interest" description="Disordered" evidence="5">
    <location>
        <begin position="44"/>
        <end position="87"/>
    </location>
</feature>
<dbReference type="PANTHER" id="PTHR13200">
    <property type="entry name" value="EEF1A LYSINE METHYLTRANSFERASE 1"/>
    <property type="match status" value="1"/>
</dbReference>
<sequence>MSREGVVRCKDATAAADELPGLLRYRSAPSMLLGEVMCGDQDFPAAAGGEGHGPPDHAATAHRQHPRALSHRAPLRGPGLKASLPRRGRSLHGRSCRLATTVAVAHVPVATAADRDRHAWLCMMLLEFGYMPESRQSYIDKFSAIGIKICIFSWVMSALSWVDVMAASCMDDERVSGEVREQEDDDDKVPQLSAAAMEALREFLAGQHRPKEQNEAGGGEDEVELVPEDWRLSQFWYDERTARELVEEVVRLVSPSGSGSVAGVMACIACLTLYAYLKKTDPGVPAQLLEYDERFGQYGCDFTFYDDNRPEELPAAMKHAYRVIVADPPYLSKECLEKVAKTVSFLARPEGSFLLLLIANQMDQSLSDLCLVNFCYWIQVELASMYRSLNMPITRKASLHRFLEKRKDRLNANGPYQTSPSDAAPVKKEPESQAWLGLGPNAVKSNLNLS</sequence>
<evidence type="ECO:0000256" key="5">
    <source>
        <dbReference type="SAM" id="MobiDB-lite"/>
    </source>
</evidence>
<reference evidence="6" key="1">
    <citation type="submission" date="2015-12" db="EMBL/GenBank/DDBJ databases">
        <title>Update maize B73 reference genome by single molecule sequencing technologies.</title>
        <authorList>
            <consortium name="Maize Genome Sequencing Project"/>
            <person name="Ware D."/>
        </authorList>
    </citation>
    <scope>NUCLEOTIDE SEQUENCE [LARGE SCALE GENOMIC DNA]</scope>
    <source>
        <tissue evidence="6">Seedling</tissue>
    </source>
</reference>
<dbReference type="GO" id="GO:0032259">
    <property type="term" value="P:methylation"/>
    <property type="evidence" value="ECO:0007669"/>
    <property type="project" value="UniProtKB-KW"/>
</dbReference>
<comment type="subcellular location">
    <subcellularLocation>
        <location evidence="1">Cytoplasm</location>
    </subcellularLocation>
</comment>
<keyword evidence="4" id="KW-0808">Transferase</keyword>
<keyword evidence="2" id="KW-0963">Cytoplasm</keyword>
<dbReference type="eggNOG" id="KOG3350">
    <property type="taxonomic scope" value="Eukaryota"/>
</dbReference>
<dbReference type="STRING" id="4577.A0A1D6HZR7"/>
<dbReference type="eggNOG" id="KOG2633">
    <property type="taxonomic scope" value="Eukaryota"/>
</dbReference>
<dbReference type="PANTHER" id="PTHR13200:SF0">
    <property type="entry name" value="EEF1A LYSINE METHYLTRANSFERASE 1"/>
    <property type="match status" value="1"/>
</dbReference>
<proteinExistence type="predicted"/>
<organism evidence="6">
    <name type="scientific">Zea mays</name>
    <name type="common">Maize</name>
    <dbReference type="NCBI Taxonomy" id="4577"/>
    <lineage>
        <taxon>Eukaryota</taxon>
        <taxon>Viridiplantae</taxon>
        <taxon>Streptophyta</taxon>
        <taxon>Embryophyta</taxon>
        <taxon>Tracheophyta</taxon>
        <taxon>Spermatophyta</taxon>
        <taxon>Magnoliopsida</taxon>
        <taxon>Liliopsida</taxon>
        <taxon>Poales</taxon>
        <taxon>Poaceae</taxon>
        <taxon>PACMAD clade</taxon>
        <taxon>Panicoideae</taxon>
        <taxon>Andropogonodae</taxon>
        <taxon>Andropogoneae</taxon>
        <taxon>Tripsacinae</taxon>
        <taxon>Zea</taxon>
    </lineage>
</organism>
<evidence type="ECO:0000256" key="4">
    <source>
        <dbReference type="ARBA" id="ARBA00022679"/>
    </source>
</evidence>
<gene>
    <name evidence="6" type="ORF">ZEAMMB73_Zm00001d019692</name>
</gene>
<feature type="compositionally biased region" description="Basic residues" evidence="5">
    <location>
        <begin position="60"/>
        <end position="74"/>
    </location>
</feature>
<dbReference type="InterPro" id="IPR002052">
    <property type="entry name" value="DNA_methylase_N6_adenine_CS"/>
</dbReference>
<dbReference type="Pfam" id="PF09425">
    <property type="entry name" value="Jas_motif"/>
    <property type="match status" value="1"/>
</dbReference>
<evidence type="ECO:0000313" key="6">
    <source>
        <dbReference type="EMBL" id="ONM53553.1"/>
    </source>
</evidence>
<dbReference type="InParanoid" id="A0A1D6HZR7"/>
<evidence type="ECO:0000256" key="3">
    <source>
        <dbReference type="ARBA" id="ARBA00022603"/>
    </source>
</evidence>
<dbReference type="InterPro" id="IPR041370">
    <property type="entry name" value="Mlase_EEF1AKMT1/ZCCHC4"/>
</dbReference>